<dbReference type="Proteomes" id="UP000007962">
    <property type="component" value="Chromosome"/>
</dbReference>
<dbReference type="InterPro" id="IPR006311">
    <property type="entry name" value="TAT_signal"/>
</dbReference>
<protein>
    <submittedName>
        <fullName evidence="6">Extracellular solute-binding protein family 5</fullName>
    </submittedName>
</protein>
<dbReference type="InterPro" id="IPR000914">
    <property type="entry name" value="SBP_5_dom"/>
</dbReference>
<evidence type="ECO:0000256" key="3">
    <source>
        <dbReference type="ARBA" id="ARBA00022729"/>
    </source>
</evidence>
<keyword evidence="3" id="KW-0732">Signal</keyword>
<evidence type="ECO:0000256" key="1">
    <source>
        <dbReference type="ARBA" id="ARBA00005695"/>
    </source>
</evidence>
<dbReference type="GO" id="GO:0015833">
    <property type="term" value="P:peptide transport"/>
    <property type="evidence" value="ECO:0007669"/>
    <property type="project" value="TreeGrafter"/>
</dbReference>
<dbReference type="PIRSF" id="PIRSF002741">
    <property type="entry name" value="MppA"/>
    <property type="match status" value="1"/>
</dbReference>
<dbReference type="InterPro" id="IPR030678">
    <property type="entry name" value="Peptide/Ni-bd"/>
</dbReference>
<dbReference type="GO" id="GO:1904680">
    <property type="term" value="F:peptide transmembrane transporter activity"/>
    <property type="evidence" value="ECO:0007669"/>
    <property type="project" value="TreeGrafter"/>
</dbReference>
<keyword evidence="7" id="KW-1185">Reference proteome</keyword>
<dbReference type="PROSITE" id="PS51318">
    <property type="entry name" value="TAT"/>
    <property type="match status" value="1"/>
</dbReference>
<accession>C5BX57</accession>
<evidence type="ECO:0000259" key="5">
    <source>
        <dbReference type="Pfam" id="PF00496"/>
    </source>
</evidence>
<proteinExistence type="inferred from homology"/>
<name>C5BX57_BEUC1</name>
<comment type="similarity">
    <text evidence="1">Belongs to the bacterial solute-binding protein 5 family.</text>
</comment>
<reference evidence="6 7" key="1">
    <citation type="journal article" date="2009" name="Stand. Genomic Sci.">
        <title>Complete genome sequence of Beutenbergia cavernae type strain (HKI 0122).</title>
        <authorList>
            <person name="Land M."/>
            <person name="Pukall R."/>
            <person name="Abt B."/>
            <person name="Goker M."/>
            <person name="Rohde M."/>
            <person name="Glavina Del Rio T."/>
            <person name="Tice H."/>
            <person name="Copeland A."/>
            <person name="Cheng J.F."/>
            <person name="Lucas S."/>
            <person name="Chen F."/>
            <person name="Nolan M."/>
            <person name="Bruce D."/>
            <person name="Goodwin L."/>
            <person name="Pitluck S."/>
            <person name="Ivanova N."/>
            <person name="Mavromatis K."/>
            <person name="Ovchinnikova G."/>
            <person name="Pati A."/>
            <person name="Chen A."/>
            <person name="Palaniappan K."/>
            <person name="Hauser L."/>
            <person name="Chang Y.J."/>
            <person name="Jefferies C.C."/>
            <person name="Saunders E."/>
            <person name="Brettin T."/>
            <person name="Detter J.C."/>
            <person name="Han C."/>
            <person name="Chain P."/>
            <person name="Bristow J."/>
            <person name="Eisen J.A."/>
            <person name="Markowitz V."/>
            <person name="Hugenholtz P."/>
            <person name="Kyrpides N.C."/>
            <person name="Klenk H.P."/>
            <person name="Lapidus A."/>
        </authorList>
    </citation>
    <scope>NUCLEOTIDE SEQUENCE [LARGE SCALE GENOMIC DNA]</scope>
    <source>
        <strain evidence="7">ATCC BAA-8 / DSM 12333 / NBRC 16432</strain>
    </source>
</reference>
<dbReference type="OrthoDB" id="5240629at2"/>
<dbReference type="PANTHER" id="PTHR30290:SF9">
    <property type="entry name" value="OLIGOPEPTIDE-BINDING PROTEIN APPA"/>
    <property type="match status" value="1"/>
</dbReference>
<dbReference type="KEGG" id="bcv:Bcav_0469"/>
<dbReference type="SUPFAM" id="SSF53850">
    <property type="entry name" value="Periplasmic binding protein-like II"/>
    <property type="match status" value="1"/>
</dbReference>
<dbReference type="RefSeq" id="WP_012725512.1">
    <property type="nucleotide sequence ID" value="NC_012669.1"/>
</dbReference>
<dbReference type="CDD" id="cd08492">
    <property type="entry name" value="PBP2_NikA_DppA_OppA_like_15"/>
    <property type="match status" value="1"/>
</dbReference>
<evidence type="ECO:0000313" key="7">
    <source>
        <dbReference type="Proteomes" id="UP000007962"/>
    </source>
</evidence>
<dbReference type="Pfam" id="PF00496">
    <property type="entry name" value="SBP_bac_5"/>
    <property type="match status" value="1"/>
</dbReference>
<dbReference type="AlphaFoldDB" id="C5BX57"/>
<keyword evidence="2" id="KW-0813">Transport</keyword>
<dbReference type="GO" id="GO:0042597">
    <property type="term" value="C:periplasmic space"/>
    <property type="evidence" value="ECO:0007669"/>
    <property type="project" value="UniProtKB-ARBA"/>
</dbReference>
<feature type="domain" description="Solute-binding protein family 5" evidence="5">
    <location>
        <begin position="100"/>
        <end position="463"/>
    </location>
</feature>
<dbReference type="EMBL" id="CP001618">
    <property type="protein sequence ID" value="ACQ78732.1"/>
    <property type="molecule type" value="Genomic_DNA"/>
</dbReference>
<dbReference type="PROSITE" id="PS51257">
    <property type="entry name" value="PROKAR_LIPOPROTEIN"/>
    <property type="match status" value="1"/>
</dbReference>
<sequence length="554" mass="59292">MPRSTTRSVVPSALNRRGFLLGTASVAGAGVLTACAGGGGEPGSSGSTASGEPTTGGTLTVAFPADPENLDPHQRPQLYPRTITRQIADSLTDQDPETGEVIPWLASSWEISDDVRTFTFTLRDDVTFSDGTPLTADVVTANWERILEIGPLAYVAAGLLRDYSSSEVIDSHTVSITFANPNAQFLQATASQSLAVLAPATLALTPEEVAAGDVIGSGPYILESYTPGEDVVLTVREDYAWGSPLYANRGRGYVDRIEFSIIPEPTTMAGAVASGQIDFAYLLDVSVLSTVESSDAELIGTDMPAIAIPIVPLVYRPIFADERTRRALSLATDREAIVDSVFEGRYQPASAVLTKANPGWVDLSDQLAYDVDGAIALLEEAGWTTVGDDGLRSNDAGEPLRFEIQYTSAGTSSELMLQLLQQQWRAVGADFVLTPVSTPSEANLHEYPFDITTWSQTRADADVLRTVYSSFFENQSFLFDNADPELDGLLTELQTTVDAAARLEVSGEAQRLIVERGYSIPLYDLTQFSAASSATSGAHADIEGKPVLVDIWKP</sequence>
<dbReference type="STRING" id="471853.Bcav_0469"/>
<dbReference type="GO" id="GO:0043190">
    <property type="term" value="C:ATP-binding cassette (ABC) transporter complex"/>
    <property type="evidence" value="ECO:0007669"/>
    <property type="project" value="InterPro"/>
</dbReference>
<dbReference type="PANTHER" id="PTHR30290">
    <property type="entry name" value="PERIPLASMIC BINDING COMPONENT OF ABC TRANSPORTER"/>
    <property type="match status" value="1"/>
</dbReference>
<feature type="region of interest" description="Disordered" evidence="4">
    <location>
        <begin position="38"/>
        <end position="76"/>
    </location>
</feature>
<dbReference type="HOGENOM" id="CLU_017028_7_3_11"/>
<dbReference type="Gene3D" id="3.10.105.10">
    <property type="entry name" value="Dipeptide-binding Protein, Domain 3"/>
    <property type="match status" value="1"/>
</dbReference>
<evidence type="ECO:0000256" key="4">
    <source>
        <dbReference type="SAM" id="MobiDB-lite"/>
    </source>
</evidence>
<dbReference type="InterPro" id="IPR039424">
    <property type="entry name" value="SBP_5"/>
</dbReference>
<feature type="compositionally biased region" description="Low complexity" evidence="4">
    <location>
        <begin position="44"/>
        <end position="58"/>
    </location>
</feature>
<evidence type="ECO:0000313" key="6">
    <source>
        <dbReference type="EMBL" id="ACQ78732.1"/>
    </source>
</evidence>
<gene>
    <name evidence="6" type="ordered locus">Bcav_0469</name>
</gene>
<evidence type="ECO:0000256" key="2">
    <source>
        <dbReference type="ARBA" id="ARBA00022448"/>
    </source>
</evidence>
<organism evidence="6 7">
    <name type="scientific">Beutenbergia cavernae (strain ATCC BAA-8 / DSM 12333 / CCUG 43141 / JCM 11478 / NBRC 16432 / NCIMB 13614 / HKI 0122)</name>
    <dbReference type="NCBI Taxonomy" id="471853"/>
    <lineage>
        <taxon>Bacteria</taxon>
        <taxon>Bacillati</taxon>
        <taxon>Actinomycetota</taxon>
        <taxon>Actinomycetes</taxon>
        <taxon>Micrococcales</taxon>
        <taxon>Beutenbergiaceae</taxon>
        <taxon>Beutenbergia</taxon>
    </lineage>
</organism>
<dbReference type="Gene3D" id="3.40.190.10">
    <property type="entry name" value="Periplasmic binding protein-like II"/>
    <property type="match status" value="1"/>
</dbReference>
<dbReference type="eggNOG" id="COG0747">
    <property type="taxonomic scope" value="Bacteria"/>
</dbReference>